<dbReference type="CDD" id="cd00383">
    <property type="entry name" value="trans_reg_C"/>
    <property type="match status" value="1"/>
</dbReference>
<dbReference type="Gene3D" id="6.10.250.690">
    <property type="match status" value="1"/>
</dbReference>
<dbReference type="InterPro" id="IPR001867">
    <property type="entry name" value="OmpR/PhoB-type_DNA-bd"/>
</dbReference>
<keyword evidence="11" id="KW-1185">Reference proteome</keyword>
<dbReference type="GO" id="GO:0000156">
    <property type="term" value="F:phosphorelay response regulator activity"/>
    <property type="evidence" value="ECO:0007669"/>
    <property type="project" value="TreeGrafter"/>
</dbReference>
<gene>
    <name evidence="10" type="primary">kdpE</name>
    <name evidence="10" type="ORF">GCM10007425_00630</name>
</gene>
<dbReference type="EMBL" id="BMJT01000001">
    <property type="protein sequence ID" value="GGG10154.1"/>
    <property type="molecule type" value="Genomic_DNA"/>
</dbReference>
<dbReference type="GO" id="GO:0032993">
    <property type="term" value="C:protein-DNA complex"/>
    <property type="evidence" value="ECO:0007669"/>
    <property type="project" value="TreeGrafter"/>
</dbReference>
<keyword evidence="2" id="KW-0902">Two-component regulatory system</keyword>
<dbReference type="PROSITE" id="PS51755">
    <property type="entry name" value="OMPR_PHOB"/>
    <property type="match status" value="1"/>
</dbReference>
<dbReference type="InterPro" id="IPR036388">
    <property type="entry name" value="WH-like_DNA-bd_sf"/>
</dbReference>
<evidence type="ECO:0000313" key="11">
    <source>
        <dbReference type="Proteomes" id="UP000616608"/>
    </source>
</evidence>
<feature type="DNA-binding region" description="OmpR/PhoB-type" evidence="7">
    <location>
        <begin position="125"/>
        <end position="224"/>
    </location>
</feature>
<dbReference type="SMART" id="SM00862">
    <property type="entry name" value="Trans_reg_C"/>
    <property type="match status" value="1"/>
</dbReference>
<accession>A0A917FX92</accession>
<keyword evidence="1 6" id="KW-0597">Phosphoprotein</keyword>
<feature type="domain" description="Response regulatory" evidence="8">
    <location>
        <begin position="4"/>
        <end position="117"/>
    </location>
</feature>
<protein>
    <submittedName>
        <fullName evidence="10">DNA-binding response regulator</fullName>
    </submittedName>
</protein>
<dbReference type="InterPro" id="IPR039420">
    <property type="entry name" value="WalR-like"/>
</dbReference>
<dbReference type="GO" id="GO:0006355">
    <property type="term" value="P:regulation of DNA-templated transcription"/>
    <property type="evidence" value="ECO:0007669"/>
    <property type="project" value="InterPro"/>
</dbReference>
<dbReference type="InterPro" id="IPR001789">
    <property type="entry name" value="Sig_transdc_resp-reg_receiver"/>
</dbReference>
<evidence type="ECO:0000256" key="3">
    <source>
        <dbReference type="ARBA" id="ARBA00023015"/>
    </source>
</evidence>
<feature type="domain" description="OmpR/PhoB-type" evidence="9">
    <location>
        <begin position="125"/>
        <end position="224"/>
    </location>
</feature>
<dbReference type="SUPFAM" id="SSF52172">
    <property type="entry name" value="CheY-like"/>
    <property type="match status" value="1"/>
</dbReference>
<dbReference type="GO" id="GO:0000976">
    <property type="term" value="F:transcription cis-regulatory region binding"/>
    <property type="evidence" value="ECO:0007669"/>
    <property type="project" value="TreeGrafter"/>
</dbReference>
<evidence type="ECO:0000259" key="9">
    <source>
        <dbReference type="PROSITE" id="PS51755"/>
    </source>
</evidence>
<dbReference type="SMART" id="SM00448">
    <property type="entry name" value="REC"/>
    <property type="match status" value="1"/>
</dbReference>
<organism evidence="10 11">
    <name type="scientific">Lysinibacillus alkalisoli</name>
    <dbReference type="NCBI Taxonomy" id="1911548"/>
    <lineage>
        <taxon>Bacteria</taxon>
        <taxon>Bacillati</taxon>
        <taxon>Bacillota</taxon>
        <taxon>Bacilli</taxon>
        <taxon>Bacillales</taxon>
        <taxon>Bacillaceae</taxon>
        <taxon>Lysinibacillus</taxon>
    </lineage>
</organism>
<evidence type="ECO:0000256" key="7">
    <source>
        <dbReference type="PROSITE-ProRule" id="PRU01091"/>
    </source>
</evidence>
<dbReference type="Proteomes" id="UP000616608">
    <property type="component" value="Unassembled WGS sequence"/>
</dbReference>
<comment type="caution">
    <text evidence="10">The sequence shown here is derived from an EMBL/GenBank/DDBJ whole genome shotgun (WGS) entry which is preliminary data.</text>
</comment>
<sequence length="227" mass="25551">MSNHIVVIEDDTAIANLIKTTLALYHYKFTIAKNGTDGLKAVVSQQPDVIILDLGLPDMDGIDIITSVRSWTSTPIIVVSARTEPEDKIMALDLGADDYVTKPFSVDELLARIRVALRKHPTIDEPVFHNGDLTIDYQAKIVTVADKEVHLTPIEYQLLTILAKNMGKVLTHNYLLKEVWDTTLQADVASLRVFMATLRKKIEQHSAVPMYIQTHVRIGYRMLHVDH</sequence>
<reference evidence="10" key="2">
    <citation type="submission" date="2020-09" db="EMBL/GenBank/DDBJ databases">
        <authorList>
            <person name="Sun Q."/>
            <person name="Zhou Y."/>
        </authorList>
    </citation>
    <scope>NUCLEOTIDE SEQUENCE</scope>
    <source>
        <strain evidence="10">CGMCC 1.15760</strain>
    </source>
</reference>
<dbReference type="RefSeq" id="WP_188613019.1">
    <property type="nucleotide sequence ID" value="NZ_BMJT01000001.1"/>
</dbReference>
<keyword evidence="5" id="KW-0804">Transcription</keyword>
<evidence type="ECO:0000259" key="8">
    <source>
        <dbReference type="PROSITE" id="PS50110"/>
    </source>
</evidence>
<dbReference type="Pfam" id="PF00072">
    <property type="entry name" value="Response_reg"/>
    <property type="match status" value="1"/>
</dbReference>
<dbReference type="PANTHER" id="PTHR48111:SF50">
    <property type="entry name" value="KDP OPERON TRANSCRIPTIONAL REGULATORY PROTEIN KDPE"/>
    <property type="match status" value="1"/>
</dbReference>
<dbReference type="AlphaFoldDB" id="A0A917FX92"/>
<proteinExistence type="predicted"/>
<evidence type="ECO:0000256" key="2">
    <source>
        <dbReference type="ARBA" id="ARBA00023012"/>
    </source>
</evidence>
<reference evidence="10" key="1">
    <citation type="journal article" date="2014" name="Int. J. Syst. Evol. Microbiol.">
        <title>Complete genome sequence of Corynebacterium casei LMG S-19264T (=DSM 44701T), isolated from a smear-ripened cheese.</title>
        <authorList>
            <consortium name="US DOE Joint Genome Institute (JGI-PGF)"/>
            <person name="Walter F."/>
            <person name="Albersmeier A."/>
            <person name="Kalinowski J."/>
            <person name="Ruckert C."/>
        </authorList>
    </citation>
    <scope>NUCLEOTIDE SEQUENCE</scope>
    <source>
        <strain evidence="10">CGMCC 1.15760</strain>
    </source>
</reference>
<evidence type="ECO:0000313" key="10">
    <source>
        <dbReference type="EMBL" id="GGG10154.1"/>
    </source>
</evidence>
<dbReference type="GO" id="GO:0005829">
    <property type="term" value="C:cytosol"/>
    <property type="evidence" value="ECO:0007669"/>
    <property type="project" value="TreeGrafter"/>
</dbReference>
<dbReference type="PANTHER" id="PTHR48111">
    <property type="entry name" value="REGULATOR OF RPOS"/>
    <property type="match status" value="1"/>
</dbReference>
<keyword evidence="4 7" id="KW-0238">DNA-binding</keyword>
<keyword evidence="3" id="KW-0805">Transcription regulation</keyword>
<name>A0A917FX92_9BACI</name>
<dbReference type="Pfam" id="PF00486">
    <property type="entry name" value="Trans_reg_C"/>
    <property type="match status" value="1"/>
</dbReference>
<feature type="modified residue" description="4-aspartylphosphate" evidence="6">
    <location>
        <position position="53"/>
    </location>
</feature>
<evidence type="ECO:0000256" key="1">
    <source>
        <dbReference type="ARBA" id="ARBA00022553"/>
    </source>
</evidence>
<dbReference type="Gene3D" id="1.10.10.10">
    <property type="entry name" value="Winged helix-like DNA-binding domain superfamily/Winged helix DNA-binding domain"/>
    <property type="match status" value="1"/>
</dbReference>
<evidence type="ECO:0000256" key="6">
    <source>
        <dbReference type="PROSITE-ProRule" id="PRU00169"/>
    </source>
</evidence>
<dbReference type="InterPro" id="IPR011006">
    <property type="entry name" value="CheY-like_superfamily"/>
</dbReference>
<dbReference type="PROSITE" id="PS50110">
    <property type="entry name" value="RESPONSE_REGULATORY"/>
    <property type="match status" value="1"/>
</dbReference>
<dbReference type="Gene3D" id="3.40.50.2300">
    <property type="match status" value="1"/>
</dbReference>
<evidence type="ECO:0000256" key="4">
    <source>
        <dbReference type="ARBA" id="ARBA00023125"/>
    </source>
</evidence>
<evidence type="ECO:0000256" key="5">
    <source>
        <dbReference type="ARBA" id="ARBA00023163"/>
    </source>
</evidence>